<protein>
    <submittedName>
        <fullName evidence="2">SRPBCC family protein</fullName>
    </submittedName>
</protein>
<reference evidence="3" key="1">
    <citation type="journal article" date="2019" name="Int. J. Syst. Evol. Microbiol.">
        <title>The Global Catalogue of Microorganisms (GCM) 10K type strain sequencing project: providing services to taxonomists for standard genome sequencing and annotation.</title>
        <authorList>
            <consortium name="The Broad Institute Genomics Platform"/>
            <consortium name="The Broad Institute Genome Sequencing Center for Infectious Disease"/>
            <person name="Wu L."/>
            <person name="Ma J."/>
        </authorList>
    </citation>
    <scope>NUCLEOTIDE SEQUENCE [LARGE SCALE GENOMIC DNA]</scope>
    <source>
        <strain evidence="3">KCTC 42087</strain>
    </source>
</reference>
<dbReference type="Pfam" id="PF06240">
    <property type="entry name" value="COXG"/>
    <property type="match status" value="1"/>
</dbReference>
<keyword evidence="3" id="KW-1185">Reference proteome</keyword>
<dbReference type="Gene3D" id="3.30.530.20">
    <property type="match status" value="1"/>
</dbReference>
<accession>A0ABW1A160</accession>
<name>A0ABW1A160_9ACTN</name>
<organism evidence="2 3">
    <name type="scientific">Actinomadura rugatobispora</name>
    <dbReference type="NCBI Taxonomy" id="1994"/>
    <lineage>
        <taxon>Bacteria</taxon>
        <taxon>Bacillati</taxon>
        <taxon>Actinomycetota</taxon>
        <taxon>Actinomycetes</taxon>
        <taxon>Streptosporangiales</taxon>
        <taxon>Thermomonosporaceae</taxon>
        <taxon>Actinomadura</taxon>
    </lineage>
</organism>
<dbReference type="EMBL" id="JBHSON010000041">
    <property type="protein sequence ID" value="MFC5749260.1"/>
    <property type="molecule type" value="Genomic_DNA"/>
</dbReference>
<dbReference type="PANTHER" id="PTHR38588">
    <property type="entry name" value="BLL0334 PROTEIN"/>
    <property type="match status" value="1"/>
</dbReference>
<feature type="region of interest" description="Disordered" evidence="1">
    <location>
        <begin position="149"/>
        <end position="184"/>
    </location>
</feature>
<dbReference type="Proteomes" id="UP001596074">
    <property type="component" value="Unassembled WGS sequence"/>
</dbReference>
<dbReference type="RefSeq" id="WP_378284979.1">
    <property type="nucleotide sequence ID" value="NZ_JBHSON010000041.1"/>
</dbReference>
<evidence type="ECO:0000313" key="2">
    <source>
        <dbReference type="EMBL" id="MFC5749260.1"/>
    </source>
</evidence>
<dbReference type="PANTHER" id="PTHR38588:SF1">
    <property type="entry name" value="BLL0334 PROTEIN"/>
    <property type="match status" value="1"/>
</dbReference>
<dbReference type="CDD" id="cd07823">
    <property type="entry name" value="SRPBCC_5"/>
    <property type="match status" value="1"/>
</dbReference>
<evidence type="ECO:0000256" key="1">
    <source>
        <dbReference type="SAM" id="MobiDB-lite"/>
    </source>
</evidence>
<comment type="caution">
    <text evidence="2">The sequence shown here is derived from an EMBL/GenBank/DDBJ whole genome shotgun (WGS) entry which is preliminary data.</text>
</comment>
<gene>
    <name evidence="2" type="ORF">ACFPZN_26880</name>
</gene>
<proteinExistence type="predicted"/>
<dbReference type="InterPro" id="IPR010419">
    <property type="entry name" value="CO_DH_gsu"/>
</dbReference>
<sequence length="244" mass="24781">MKLENSLSIPVPAPEAWKVLLDIERIAPCVPGATLTARDGDRYTGKIKVKLGPIGLTYNGTVTFVSQDEDAGVAVLEATGRETRGNGTAKAVITCRLVESAGATDVLVETDLAITGKPAQFGRGALAEVAGTLIGQFAANLAEVISAGSADGGTEPDRADAPGLPATGDGRVESSTLTAGAAPASRASAEPIDLLGAAGGGIIKRVGPVAAATAVLLLLLALRRRLGHRAGSTGEHFPEKNRSW</sequence>
<dbReference type="InterPro" id="IPR023393">
    <property type="entry name" value="START-like_dom_sf"/>
</dbReference>
<evidence type="ECO:0000313" key="3">
    <source>
        <dbReference type="Proteomes" id="UP001596074"/>
    </source>
</evidence>
<dbReference type="SUPFAM" id="SSF55961">
    <property type="entry name" value="Bet v1-like"/>
    <property type="match status" value="1"/>
</dbReference>